<evidence type="ECO:0000313" key="3">
    <source>
        <dbReference type="Proteomes" id="UP001206128"/>
    </source>
</evidence>
<dbReference type="AlphaFoldDB" id="A0AAE3GNA4"/>
<keyword evidence="1" id="KW-0732">Signal</keyword>
<dbReference type="Proteomes" id="UP001206128">
    <property type="component" value="Unassembled WGS sequence"/>
</dbReference>
<proteinExistence type="predicted"/>
<gene>
    <name evidence="2" type="ORF">LX83_007285</name>
</gene>
<dbReference type="EMBL" id="JAMTCK010000032">
    <property type="protein sequence ID" value="MCP2170394.1"/>
    <property type="molecule type" value="Genomic_DNA"/>
</dbReference>
<evidence type="ECO:0000256" key="1">
    <source>
        <dbReference type="SAM" id="SignalP"/>
    </source>
</evidence>
<feature type="signal peptide" evidence="1">
    <location>
        <begin position="1"/>
        <end position="32"/>
    </location>
</feature>
<evidence type="ECO:0000313" key="2">
    <source>
        <dbReference type="EMBL" id="MCP2170394.1"/>
    </source>
</evidence>
<organism evidence="2 3">
    <name type="scientific">Goodfellowiella coeruleoviolacea</name>
    <dbReference type="NCBI Taxonomy" id="334858"/>
    <lineage>
        <taxon>Bacteria</taxon>
        <taxon>Bacillati</taxon>
        <taxon>Actinomycetota</taxon>
        <taxon>Actinomycetes</taxon>
        <taxon>Pseudonocardiales</taxon>
        <taxon>Pseudonocardiaceae</taxon>
        <taxon>Goodfellowiella</taxon>
    </lineage>
</organism>
<reference evidence="2" key="1">
    <citation type="submission" date="2022-06" db="EMBL/GenBank/DDBJ databases">
        <title>Genomic Encyclopedia of Archaeal and Bacterial Type Strains, Phase II (KMG-II): from individual species to whole genera.</title>
        <authorList>
            <person name="Goeker M."/>
        </authorList>
    </citation>
    <scope>NUCLEOTIDE SEQUENCE</scope>
    <source>
        <strain evidence="2">DSM 43935</strain>
    </source>
</reference>
<evidence type="ECO:0008006" key="4">
    <source>
        <dbReference type="Google" id="ProtNLM"/>
    </source>
</evidence>
<keyword evidence="3" id="KW-1185">Reference proteome</keyword>
<feature type="chain" id="PRO_5042125515" description="DUF11 domain-containing protein" evidence="1">
    <location>
        <begin position="33"/>
        <end position="198"/>
    </location>
</feature>
<sequence>MAVRRTIRGLVAGAVALVAVAGTGLGSAAASAGPAGSASAAAGAGAAGGGASAAGRQTGGDLQVPADTPLQYDIAGSVTPASVYVGRGQNFTVDLTVRNLGTVALSGGDFVNAQFQQGLRLDAASGDGWACTVTDTLFCRIEGTLEPGAAWPVVHVTITADADHWADLNQGFDVAGWRRSEQDITNNSPFTRVRIAAP</sequence>
<protein>
    <recommendedName>
        <fullName evidence="4">DUF11 domain-containing protein</fullName>
    </recommendedName>
</protein>
<accession>A0AAE3GNA4</accession>
<dbReference type="RefSeq" id="WP_253780664.1">
    <property type="nucleotide sequence ID" value="NZ_JAMTCK010000032.1"/>
</dbReference>
<name>A0AAE3GNA4_9PSEU</name>
<comment type="caution">
    <text evidence="2">The sequence shown here is derived from an EMBL/GenBank/DDBJ whole genome shotgun (WGS) entry which is preliminary data.</text>
</comment>